<keyword evidence="1" id="KW-0732">Signal</keyword>
<evidence type="ECO:0000313" key="2">
    <source>
        <dbReference type="EMBL" id="JAH90610.1"/>
    </source>
</evidence>
<evidence type="ECO:0008006" key="3">
    <source>
        <dbReference type="Google" id="ProtNLM"/>
    </source>
</evidence>
<evidence type="ECO:0000256" key="1">
    <source>
        <dbReference type="SAM" id="SignalP"/>
    </source>
</evidence>
<name>A0A0E9WLZ0_ANGAN</name>
<sequence length="97" mass="11699">MCLYHCLYVCLSFCMYVFVCRNTSHCYRVLKSVQLNFICIAQTLPQDALQWNKPFIFDMLLHKICSQVKRHIIMPVLTIVRLKKWYIYFANEPIFIK</sequence>
<dbReference type="AlphaFoldDB" id="A0A0E9WLZ0"/>
<dbReference type="EMBL" id="GBXM01017967">
    <property type="protein sequence ID" value="JAH90610.1"/>
    <property type="molecule type" value="Transcribed_RNA"/>
</dbReference>
<feature type="chain" id="PRO_5002434398" description="Secreted protein" evidence="1">
    <location>
        <begin position="22"/>
        <end position="97"/>
    </location>
</feature>
<protein>
    <recommendedName>
        <fullName evidence="3">Secreted protein</fullName>
    </recommendedName>
</protein>
<proteinExistence type="predicted"/>
<accession>A0A0E9WLZ0</accession>
<feature type="signal peptide" evidence="1">
    <location>
        <begin position="1"/>
        <end position="21"/>
    </location>
</feature>
<organism evidence="2">
    <name type="scientific">Anguilla anguilla</name>
    <name type="common">European freshwater eel</name>
    <name type="synonym">Muraena anguilla</name>
    <dbReference type="NCBI Taxonomy" id="7936"/>
    <lineage>
        <taxon>Eukaryota</taxon>
        <taxon>Metazoa</taxon>
        <taxon>Chordata</taxon>
        <taxon>Craniata</taxon>
        <taxon>Vertebrata</taxon>
        <taxon>Euteleostomi</taxon>
        <taxon>Actinopterygii</taxon>
        <taxon>Neopterygii</taxon>
        <taxon>Teleostei</taxon>
        <taxon>Anguilliformes</taxon>
        <taxon>Anguillidae</taxon>
        <taxon>Anguilla</taxon>
    </lineage>
</organism>
<reference evidence="2" key="1">
    <citation type="submission" date="2014-11" db="EMBL/GenBank/DDBJ databases">
        <authorList>
            <person name="Amaro Gonzalez C."/>
        </authorList>
    </citation>
    <scope>NUCLEOTIDE SEQUENCE</scope>
</reference>
<reference evidence="2" key="2">
    <citation type="journal article" date="2015" name="Fish Shellfish Immunol.">
        <title>Early steps in the European eel (Anguilla anguilla)-Vibrio vulnificus interaction in the gills: Role of the RtxA13 toxin.</title>
        <authorList>
            <person name="Callol A."/>
            <person name="Pajuelo D."/>
            <person name="Ebbesson L."/>
            <person name="Teles M."/>
            <person name="MacKenzie S."/>
            <person name="Amaro C."/>
        </authorList>
    </citation>
    <scope>NUCLEOTIDE SEQUENCE</scope>
</reference>